<dbReference type="SMART" id="SM00355">
    <property type="entry name" value="ZnF_C2H2"/>
    <property type="match status" value="11"/>
</dbReference>
<feature type="domain" description="C2H2-type" evidence="13">
    <location>
        <begin position="568"/>
        <end position="595"/>
    </location>
</feature>
<feature type="region of interest" description="Disordered" evidence="12">
    <location>
        <begin position="341"/>
        <end position="383"/>
    </location>
</feature>
<dbReference type="GeneTree" id="ENSGT00940000154411"/>
<reference evidence="15" key="1">
    <citation type="submission" date="2025-08" db="UniProtKB">
        <authorList>
            <consortium name="Ensembl"/>
        </authorList>
    </citation>
    <scope>IDENTIFICATION</scope>
</reference>
<comment type="subcellular location">
    <subcellularLocation>
        <location evidence="1">Nucleus</location>
    </subcellularLocation>
</comment>
<evidence type="ECO:0000256" key="5">
    <source>
        <dbReference type="ARBA" id="ARBA00022771"/>
    </source>
</evidence>
<dbReference type="SMART" id="SM00431">
    <property type="entry name" value="SCAN"/>
    <property type="match status" value="1"/>
</dbReference>
<dbReference type="FunFam" id="3.30.160.60:FF:000016">
    <property type="entry name" value="zinc finger protein 37 homolog"/>
    <property type="match status" value="1"/>
</dbReference>
<feature type="region of interest" description="Disordered" evidence="12">
    <location>
        <begin position="259"/>
        <end position="307"/>
    </location>
</feature>
<evidence type="ECO:0000256" key="6">
    <source>
        <dbReference type="ARBA" id="ARBA00022833"/>
    </source>
</evidence>
<keyword evidence="6" id="KW-0862">Zinc</keyword>
<dbReference type="GO" id="GO:0008270">
    <property type="term" value="F:zinc ion binding"/>
    <property type="evidence" value="ECO:0007669"/>
    <property type="project" value="UniProtKB-KW"/>
</dbReference>
<dbReference type="GO" id="GO:0001228">
    <property type="term" value="F:DNA-binding transcription activator activity, RNA polymerase II-specific"/>
    <property type="evidence" value="ECO:0007669"/>
    <property type="project" value="TreeGrafter"/>
</dbReference>
<keyword evidence="5 11" id="KW-0863">Zinc-finger</keyword>
<dbReference type="GO" id="GO:0005634">
    <property type="term" value="C:nucleus"/>
    <property type="evidence" value="ECO:0007669"/>
    <property type="project" value="UniProtKB-SubCell"/>
</dbReference>
<evidence type="ECO:0000256" key="4">
    <source>
        <dbReference type="ARBA" id="ARBA00022737"/>
    </source>
</evidence>
<dbReference type="FunFam" id="3.30.160.60:FF:002343">
    <property type="entry name" value="Zinc finger protein 33A"/>
    <property type="match status" value="5"/>
</dbReference>
<feature type="compositionally biased region" description="Acidic residues" evidence="12">
    <location>
        <begin position="1"/>
        <end position="17"/>
    </location>
</feature>
<dbReference type="Pfam" id="PF13912">
    <property type="entry name" value="zf-C2H2_6"/>
    <property type="match status" value="1"/>
</dbReference>
<dbReference type="Pfam" id="PF00096">
    <property type="entry name" value="zf-C2H2"/>
    <property type="match status" value="9"/>
</dbReference>
<accession>A0A8D0GRD6</accession>
<organism evidence="15 16">
    <name type="scientific">Sphenodon punctatus</name>
    <name type="common">Tuatara</name>
    <name type="synonym">Hatteria punctata</name>
    <dbReference type="NCBI Taxonomy" id="8508"/>
    <lineage>
        <taxon>Eukaryota</taxon>
        <taxon>Metazoa</taxon>
        <taxon>Chordata</taxon>
        <taxon>Craniata</taxon>
        <taxon>Vertebrata</taxon>
        <taxon>Euteleostomi</taxon>
        <taxon>Lepidosauria</taxon>
        <taxon>Sphenodontia</taxon>
        <taxon>Sphenodontidae</taxon>
        <taxon>Sphenodon</taxon>
    </lineage>
</organism>
<name>A0A8D0GRD6_SPHPU</name>
<dbReference type="Pfam" id="PF12874">
    <property type="entry name" value="zf-met"/>
    <property type="match status" value="1"/>
</dbReference>
<evidence type="ECO:0000313" key="16">
    <source>
        <dbReference type="Proteomes" id="UP000694392"/>
    </source>
</evidence>
<evidence type="ECO:0000259" key="13">
    <source>
        <dbReference type="PROSITE" id="PS50157"/>
    </source>
</evidence>
<evidence type="ECO:0000313" key="15">
    <source>
        <dbReference type="Ensembl" id="ENSSPUP00000009090.1"/>
    </source>
</evidence>
<dbReference type="PROSITE" id="PS00028">
    <property type="entry name" value="ZINC_FINGER_C2H2_1"/>
    <property type="match status" value="11"/>
</dbReference>
<evidence type="ECO:0000256" key="2">
    <source>
        <dbReference type="ARBA" id="ARBA00006991"/>
    </source>
</evidence>
<evidence type="ECO:0000256" key="7">
    <source>
        <dbReference type="ARBA" id="ARBA00023015"/>
    </source>
</evidence>
<protein>
    <submittedName>
        <fullName evidence="15">Uncharacterized protein</fullName>
    </submittedName>
</protein>
<dbReference type="Gene3D" id="3.30.160.60">
    <property type="entry name" value="Classic Zinc Finger"/>
    <property type="match status" value="11"/>
</dbReference>
<evidence type="ECO:0000256" key="3">
    <source>
        <dbReference type="ARBA" id="ARBA00022723"/>
    </source>
</evidence>
<feature type="domain" description="C2H2-type" evidence="13">
    <location>
        <begin position="540"/>
        <end position="567"/>
    </location>
</feature>
<evidence type="ECO:0000256" key="8">
    <source>
        <dbReference type="ARBA" id="ARBA00023125"/>
    </source>
</evidence>
<dbReference type="Ensembl" id="ENSSPUT00000009703.1">
    <property type="protein sequence ID" value="ENSSPUP00000009090.1"/>
    <property type="gene ID" value="ENSSPUG00000007092.1"/>
</dbReference>
<evidence type="ECO:0000256" key="1">
    <source>
        <dbReference type="ARBA" id="ARBA00004123"/>
    </source>
</evidence>
<dbReference type="InterPro" id="IPR003309">
    <property type="entry name" value="SCAN_dom"/>
</dbReference>
<keyword evidence="16" id="KW-1185">Reference proteome</keyword>
<dbReference type="PROSITE" id="PS50804">
    <property type="entry name" value="SCAN_BOX"/>
    <property type="match status" value="1"/>
</dbReference>
<feature type="domain" description="C2H2-type" evidence="13">
    <location>
        <begin position="456"/>
        <end position="483"/>
    </location>
</feature>
<feature type="domain" description="C2H2-type" evidence="13">
    <location>
        <begin position="680"/>
        <end position="707"/>
    </location>
</feature>
<dbReference type="FunFam" id="3.30.160.60:FF:000193">
    <property type="entry name" value="Zinc finger protein 300"/>
    <property type="match status" value="1"/>
</dbReference>
<feature type="domain" description="C2H2-type" evidence="13">
    <location>
        <begin position="428"/>
        <end position="455"/>
    </location>
</feature>
<feature type="domain" description="C2H2-type" evidence="13">
    <location>
        <begin position="484"/>
        <end position="511"/>
    </location>
</feature>
<feature type="domain" description="C2H2-type" evidence="13">
    <location>
        <begin position="596"/>
        <end position="623"/>
    </location>
</feature>
<feature type="domain" description="C2H2-type" evidence="13">
    <location>
        <begin position="400"/>
        <end position="427"/>
    </location>
</feature>
<proteinExistence type="inferred from homology"/>
<dbReference type="InterPro" id="IPR036236">
    <property type="entry name" value="Znf_C2H2_sf"/>
</dbReference>
<dbReference type="FunFam" id="1.10.4020.10:FF:000001">
    <property type="entry name" value="zinc finger protein 263 isoform X1"/>
    <property type="match status" value="1"/>
</dbReference>
<feature type="domain" description="C2H2-type" evidence="13">
    <location>
        <begin position="624"/>
        <end position="651"/>
    </location>
</feature>
<dbReference type="Pfam" id="PF02023">
    <property type="entry name" value="SCAN"/>
    <property type="match status" value="1"/>
</dbReference>
<dbReference type="OMA" id="NHICHAC"/>
<feature type="compositionally biased region" description="Polar residues" evidence="12">
    <location>
        <begin position="346"/>
        <end position="359"/>
    </location>
</feature>
<dbReference type="Proteomes" id="UP000694392">
    <property type="component" value="Unplaced"/>
</dbReference>
<dbReference type="InterPro" id="IPR038269">
    <property type="entry name" value="SCAN_sf"/>
</dbReference>
<keyword evidence="8" id="KW-0238">DNA-binding</keyword>
<feature type="domain" description="C2H2-type" evidence="13">
    <location>
        <begin position="652"/>
        <end position="679"/>
    </location>
</feature>
<feature type="region of interest" description="Disordered" evidence="12">
    <location>
        <begin position="1"/>
        <end position="25"/>
    </location>
</feature>
<evidence type="ECO:0000256" key="12">
    <source>
        <dbReference type="SAM" id="MobiDB-lite"/>
    </source>
</evidence>
<evidence type="ECO:0000256" key="10">
    <source>
        <dbReference type="ARBA" id="ARBA00023242"/>
    </source>
</evidence>
<comment type="similarity">
    <text evidence="2">Belongs to the krueppel C2H2-type zinc-finger protein family.</text>
</comment>
<dbReference type="FunFam" id="3.30.160.60:FF:000624">
    <property type="entry name" value="zinc finger protein 697"/>
    <property type="match status" value="1"/>
</dbReference>
<evidence type="ECO:0000259" key="14">
    <source>
        <dbReference type="PROSITE" id="PS50804"/>
    </source>
</evidence>
<evidence type="ECO:0000256" key="11">
    <source>
        <dbReference type="PROSITE-ProRule" id="PRU00042"/>
    </source>
</evidence>
<dbReference type="InterPro" id="IPR013087">
    <property type="entry name" value="Znf_C2H2_type"/>
</dbReference>
<dbReference type="FunFam" id="3.30.160.60:FF:000358">
    <property type="entry name" value="zinc finger protein 24"/>
    <property type="match status" value="1"/>
</dbReference>
<keyword evidence="4" id="KW-0677">Repeat</keyword>
<dbReference type="SUPFAM" id="SSF47353">
    <property type="entry name" value="Retrovirus capsid dimerization domain-like"/>
    <property type="match status" value="1"/>
</dbReference>
<keyword evidence="10" id="KW-0539">Nucleus</keyword>
<feature type="domain" description="SCAN box" evidence="14">
    <location>
        <begin position="163"/>
        <end position="241"/>
    </location>
</feature>
<dbReference type="PROSITE" id="PS50157">
    <property type="entry name" value="ZINC_FINGER_C2H2_2"/>
    <property type="match status" value="11"/>
</dbReference>
<dbReference type="Gene3D" id="1.10.4020.10">
    <property type="entry name" value="DNA breaking-rejoining enzymes"/>
    <property type="match status" value="1"/>
</dbReference>
<reference evidence="15" key="2">
    <citation type="submission" date="2025-09" db="UniProtKB">
        <authorList>
            <consortium name="Ensembl"/>
        </authorList>
    </citation>
    <scope>IDENTIFICATION</scope>
</reference>
<dbReference type="AlphaFoldDB" id="A0A8D0GRD6"/>
<dbReference type="CDD" id="cd07936">
    <property type="entry name" value="SCAN"/>
    <property type="match status" value="1"/>
</dbReference>
<dbReference type="PANTHER" id="PTHR24393">
    <property type="entry name" value="ZINC FINGER PROTEIN"/>
    <property type="match status" value="1"/>
</dbReference>
<dbReference type="SUPFAM" id="SSF57667">
    <property type="entry name" value="beta-beta-alpha zinc fingers"/>
    <property type="match status" value="6"/>
</dbReference>
<dbReference type="FunFam" id="3.30.160.60:FF:001344">
    <property type="entry name" value="Zinc finger protein 16 like"/>
    <property type="match status" value="1"/>
</dbReference>
<keyword evidence="9" id="KW-0804">Transcription</keyword>
<keyword evidence="3" id="KW-0479">Metal-binding</keyword>
<dbReference type="GO" id="GO:0000978">
    <property type="term" value="F:RNA polymerase II cis-regulatory region sequence-specific DNA binding"/>
    <property type="evidence" value="ECO:0007669"/>
    <property type="project" value="TreeGrafter"/>
</dbReference>
<evidence type="ECO:0000256" key="9">
    <source>
        <dbReference type="ARBA" id="ARBA00023163"/>
    </source>
</evidence>
<feature type="domain" description="C2H2-type" evidence="13">
    <location>
        <begin position="512"/>
        <end position="539"/>
    </location>
</feature>
<dbReference type="PANTHER" id="PTHR24393:SF100">
    <property type="entry name" value="ZINC FINGER PROTEIN-RELATED"/>
    <property type="match status" value="1"/>
</dbReference>
<dbReference type="FunFam" id="3.30.160.60:FF:001437">
    <property type="entry name" value="Zinc finger protein 594"/>
    <property type="match status" value="1"/>
</dbReference>
<sequence length="709" mass="80073">MDAEQEEPVKVEEEDPESLNLGQRGEALGKASVVVPLPSSVTPCTSQLGKHPVRTEKLAGMAQFSDQLQALSAEEAALVLEIKEPLLHQHSPDDDIEVYFSTFERVADACQWPRGEWMTRLVPSLTGKAQEVYSSLDPRDTGDYGKAKAAILRHYDISAENQRQQFRQFCYQEAEGPREAYNHLHRLCRHWLKPESRTKEQILELLILEQFLTVLPEEIRNWVRGHGPETCTQAVALAEEFLWRQREAGTWERQLTKNMKIEEETSEEVESPETLRETPGSQPKHLKTHHPNKVELPSIPGEEPLDLQQMGDGAEKKLHREDLEALGLPKVLQSGRGDAAFHGEASESNLPGNEFSLQESPGIAAGDQESSAPVGGKPHPPSEKSALVAHARAHVRERPYPCSVCGKFFQCPSHLEIHLRSHTGERPYPCDECGKRFGHLSTLTKHQRLHTGERPYSCGECGKSFTNHSDLSRHRRSHTGERPYPCTECGKCFSLLTNLTKHQMSHTGEKPHKCEECGKAFSCVTRLRSHLRSHTGERPYSCSVCGKAFSHLSTLTAHQRCHTGERPYPCPECGRRFGHLSALTAHQRTHTGERPYRCGDCGKCFAHHSNLAAHWRTHTGERPFHCEHCKKTFTHLADLTKHRRTHTGEKPYPCPECGKHFSQNSSLAAHQRLHTGERPHVCRQCGESFHRPTQLKSHQRIHAWETNPA</sequence>
<keyword evidence="7" id="KW-0805">Transcription regulation</keyword>